<evidence type="ECO:0000259" key="2">
    <source>
        <dbReference type="Pfam" id="PF19005"/>
    </source>
</evidence>
<reference evidence="3 4" key="1">
    <citation type="submission" date="2019-07" db="EMBL/GenBank/DDBJ databases">
        <authorList>
            <person name="Jastrzebski P J."/>
            <person name="Paukszto L."/>
            <person name="Jastrzebski P J."/>
        </authorList>
    </citation>
    <scope>NUCLEOTIDE SEQUENCE [LARGE SCALE GENOMIC DNA]</scope>
    <source>
        <strain evidence="3 4">WMS-il1</strain>
    </source>
</reference>
<dbReference type="InterPro" id="IPR043792">
    <property type="entry name" value="DUF5734"/>
</dbReference>
<accession>A0A564YXL6</accession>
<dbReference type="Proteomes" id="UP000321570">
    <property type="component" value="Unassembled WGS sequence"/>
</dbReference>
<dbReference type="EMBL" id="CABIJS010000443">
    <property type="protein sequence ID" value="VUZ51388.1"/>
    <property type="molecule type" value="Genomic_DNA"/>
</dbReference>
<feature type="region of interest" description="Disordered" evidence="1">
    <location>
        <begin position="126"/>
        <end position="166"/>
    </location>
</feature>
<gene>
    <name evidence="3" type="ORF">WMSIL1_LOCUS10085</name>
</gene>
<sequence length="266" mass="29967">MGGLKGILDFIKNKKFKKTADYETKLNKLLDKAKKAKPGKTRFEVRTECKALKFTPVGKKATPVNELEICRIKNLKKTSPIEKAIAFTYPGPDGKHPLMLYAMRFEKEADYKCFVEKIENTPCEVCEESRSRSRSSHRSPSRSSPCSSRHSSRHSRRKREKRKRVNCYTSSDNILSPFGAVSHGGNYCRALYHSSSPYRRAHSVGPQNVRIHKIYRVERGSSMNSDSSSSCTSLSSSCGEYTYSSSDVSCGNEYCGGRSACCNPYY</sequence>
<organism evidence="3 4">
    <name type="scientific">Hymenolepis diminuta</name>
    <name type="common">Rat tapeworm</name>
    <dbReference type="NCBI Taxonomy" id="6216"/>
    <lineage>
        <taxon>Eukaryota</taxon>
        <taxon>Metazoa</taxon>
        <taxon>Spiralia</taxon>
        <taxon>Lophotrochozoa</taxon>
        <taxon>Platyhelminthes</taxon>
        <taxon>Cestoda</taxon>
        <taxon>Eucestoda</taxon>
        <taxon>Cyclophyllidea</taxon>
        <taxon>Hymenolepididae</taxon>
        <taxon>Hymenolepis</taxon>
    </lineage>
</organism>
<protein>
    <recommendedName>
        <fullName evidence="2">DUF5734 domain-containing protein</fullName>
    </recommendedName>
</protein>
<feature type="domain" description="DUF5734" evidence="2">
    <location>
        <begin position="27"/>
        <end position="119"/>
    </location>
</feature>
<feature type="compositionally biased region" description="Basic residues" evidence="1">
    <location>
        <begin position="150"/>
        <end position="165"/>
    </location>
</feature>
<evidence type="ECO:0000313" key="4">
    <source>
        <dbReference type="Proteomes" id="UP000321570"/>
    </source>
</evidence>
<proteinExistence type="predicted"/>
<keyword evidence="4" id="KW-1185">Reference proteome</keyword>
<evidence type="ECO:0000256" key="1">
    <source>
        <dbReference type="SAM" id="MobiDB-lite"/>
    </source>
</evidence>
<dbReference type="AlphaFoldDB" id="A0A564YXL6"/>
<dbReference type="Pfam" id="PF19005">
    <property type="entry name" value="DUF5734"/>
    <property type="match status" value="1"/>
</dbReference>
<name>A0A564YXL6_HYMDI</name>
<evidence type="ECO:0000313" key="3">
    <source>
        <dbReference type="EMBL" id="VUZ51388.1"/>
    </source>
</evidence>